<dbReference type="EMBL" id="JAAQWG010000032">
    <property type="protein sequence ID" value="NMY10887.1"/>
    <property type="molecule type" value="Genomic_DNA"/>
</dbReference>
<evidence type="ECO:0000256" key="1">
    <source>
        <dbReference type="SAM" id="MobiDB-lite"/>
    </source>
</evidence>
<proteinExistence type="predicted"/>
<feature type="region of interest" description="Disordered" evidence="1">
    <location>
        <begin position="87"/>
        <end position="107"/>
    </location>
</feature>
<organism evidence="2 3">
    <name type="scientific">Pseudomonas veronii</name>
    <dbReference type="NCBI Taxonomy" id="76761"/>
    <lineage>
        <taxon>Bacteria</taxon>
        <taxon>Pseudomonadati</taxon>
        <taxon>Pseudomonadota</taxon>
        <taxon>Gammaproteobacteria</taxon>
        <taxon>Pseudomonadales</taxon>
        <taxon>Pseudomonadaceae</taxon>
        <taxon>Pseudomonas</taxon>
    </lineage>
</organism>
<dbReference type="RefSeq" id="WP_169884907.1">
    <property type="nucleotide sequence ID" value="NZ_JAAQWG010000032.1"/>
</dbReference>
<gene>
    <name evidence="2" type="ORF">HBO38_20875</name>
</gene>
<sequence>MAKNNAQIQRDKRAKEKALLDRIDAEKRTLIVSKALDDALQVLGERHDFEEWQETVSTFLINLAAAPAEESSRFADMSRPVFKVTEKQSRQLEEFGKHESERDRRTG</sequence>
<comment type="caution">
    <text evidence="2">The sequence shown here is derived from an EMBL/GenBank/DDBJ whole genome shotgun (WGS) entry which is preliminary data.</text>
</comment>
<evidence type="ECO:0000313" key="3">
    <source>
        <dbReference type="Proteomes" id="UP000537729"/>
    </source>
</evidence>
<reference evidence="2 3" key="1">
    <citation type="journal article" date="2020" name="Front. Microbiol.">
        <title>Genetic Organization of the aprX-lipA2 Operon Affects the Proteolytic Potential of Pseudomonas Species in Milk.</title>
        <authorList>
            <person name="Maier C."/>
            <person name="Huptas C."/>
            <person name="von Neubeck M."/>
            <person name="Scherer S."/>
            <person name="Wenning M."/>
            <person name="Lucking G."/>
        </authorList>
    </citation>
    <scope>NUCLEOTIDE SEQUENCE [LARGE SCALE GENOMIC DNA]</scope>
    <source>
        <strain evidence="2 3">DSM 16272</strain>
    </source>
</reference>
<dbReference type="AlphaFoldDB" id="A0A7Y1A875"/>
<accession>A0A7Y1A875</accession>
<protein>
    <submittedName>
        <fullName evidence="2">Uncharacterized protein</fullName>
    </submittedName>
</protein>
<evidence type="ECO:0000313" key="2">
    <source>
        <dbReference type="EMBL" id="NMY10887.1"/>
    </source>
</evidence>
<dbReference type="Proteomes" id="UP000537729">
    <property type="component" value="Unassembled WGS sequence"/>
</dbReference>
<name>A0A7Y1A875_PSEVE</name>